<evidence type="ECO:0000256" key="8">
    <source>
        <dbReference type="ARBA" id="ARBA00022691"/>
    </source>
</evidence>
<name>A0A2M6YBN8_9BACT</name>
<sequence length="191" mass="21298">MNHGKNNLIIEAFQKIDRTNFVLPEYKNSADLDIPLPIGFGQTISQPTTVRMMLEWLDTKPGEKVLDIGSGSGWTTALLSQIVGPKGKVYAVELVPELKKFGQENCQRIGVNNAEFFIAGGKIGLEKFAPYDRILVSASADRFPKEILDQLKVGGKLIIPIENTIFEIEKDKKNLKTIRHQGFVFVPLIES</sequence>
<proteinExistence type="inferred from homology"/>
<dbReference type="GO" id="GO:0004719">
    <property type="term" value="F:protein-L-isoaspartate (D-aspartate) O-methyltransferase activity"/>
    <property type="evidence" value="ECO:0007669"/>
    <property type="project" value="UniProtKB-EC"/>
</dbReference>
<evidence type="ECO:0000256" key="11">
    <source>
        <dbReference type="ARBA" id="ARBA00031350"/>
    </source>
</evidence>
<evidence type="ECO:0000313" key="12">
    <source>
        <dbReference type="EMBL" id="PIU24102.1"/>
    </source>
</evidence>
<keyword evidence="8" id="KW-0949">S-adenosyl-L-methionine</keyword>
<dbReference type="Gene3D" id="3.40.50.150">
    <property type="entry name" value="Vaccinia Virus protein VP39"/>
    <property type="match status" value="1"/>
</dbReference>
<dbReference type="Pfam" id="PF01135">
    <property type="entry name" value="PCMT"/>
    <property type="match status" value="1"/>
</dbReference>
<comment type="similarity">
    <text evidence="2">Belongs to the methyltransferase superfamily. L-isoaspartyl/D-aspartyl protein methyltransferase family.</text>
</comment>
<keyword evidence="7 12" id="KW-0808">Transferase</keyword>
<evidence type="ECO:0000313" key="13">
    <source>
        <dbReference type="Proteomes" id="UP000229896"/>
    </source>
</evidence>
<evidence type="ECO:0000256" key="7">
    <source>
        <dbReference type="ARBA" id="ARBA00022679"/>
    </source>
</evidence>
<evidence type="ECO:0000256" key="6">
    <source>
        <dbReference type="ARBA" id="ARBA00022603"/>
    </source>
</evidence>
<dbReference type="InterPro" id="IPR029063">
    <property type="entry name" value="SAM-dependent_MTases_sf"/>
</dbReference>
<dbReference type="AlphaFoldDB" id="A0A2M6YBN8"/>
<evidence type="ECO:0000256" key="9">
    <source>
        <dbReference type="ARBA" id="ARBA00030757"/>
    </source>
</evidence>
<evidence type="ECO:0000256" key="10">
    <source>
        <dbReference type="ARBA" id="ARBA00031323"/>
    </source>
</evidence>
<comment type="caution">
    <text evidence="12">The sequence shown here is derived from an EMBL/GenBank/DDBJ whole genome shotgun (WGS) entry which is preliminary data.</text>
</comment>
<protein>
    <recommendedName>
        <fullName evidence="4">Protein-L-isoaspartate O-methyltransferase</fullName>
        <ecNumber evidence="3">2.1.1.77</ecNumber>
    </recommendedName>
    <alternativeName>
        <fullName evidence="11">L-isoaspartyl protein carboxyl methyltransferase</fullName>
    </alternativeName>
    <alternativeName>
        <fullName evidence="9">Protein L-isoaspartyl methyltransferase</fullName>
    </alternativeName>
    <alternativeName>
        <fullName evidence="10">Protein-beta-aspartate methyltransferase</fullName>
    </alternativeName>
</protein>
<dbReference type="InterPro" id="IPR000682">
    <property type="entry name" value="PCMT"/>
</dbReference>
<dbReference type="SUPFAM" id="SSF53335">
    <property type="entry name" value="S-adenosyl-L-methionine-dependent methyltransferases"/>
    <property type="match status" value="1"/>
</dbReference>
<keyword evidence="5" id="KW-0963">Cytoplasm</keyword>
<evidence type="ECO:0000256" key="3">
    <source>
        <dbReference type="ARBA" id="ARBA00011890"/>
    </source>
</evidence>
<dbReference type="Proteomes" id="UP000229896">
    <property type="component" value="Unassembled WGS sequence"/>
</dbReference>
<gene>
    <name evidence="12" type="ORF">COT12_02860</name>
</gene>
<dbReference type="PANTHER" id="PTHR11579:SF0">
    <property type="entry name" value="PROTEIN-L-ISOASPARTATE(D-ASPARTATE) O-METHYLTRANSFERASE"/>
    <property type="match status" value="1"/>
</dbReference>
<comment type="subcellular location">
    <subcellularLocation>
        <location evidence="1">Cytoplasm</location>
    </subcellularLocation>
</comment>
<accession>A0A2M6YBN8</accession>
<dbReference type="PANTHER" id="PTHR11579">
    <property type="entry name" value="PROTEIN-L-ISOASPARTATE O-METHYLTRANSFERASE"/>
    <property type="match status" value="1"/>
</dbReference>
<organism evidence="12 13">
    <name type="scientific">Candidatus Berkelbacteria bacterium CG08_land_8_20_14_0_20_39_8</name>
    <dbReference type="NCBI Taxonomy" id="1974511"/>
    <lineage>
        <taxon>Bacteria</taxon>
        <taxon>Candidatus Berkelbacteria</taxon>
    </lineage>
</organism>
<evidence type="ECO:0000256" key="5">
    <source>
        <dbReference type="ARBA" id="ARBA00022490"/>
    </source>
</evidence>
<evidence type="ECO:0000256" key="1">
    <source>
        <dbReference type="ARBA" id="ARBA00004496"/>
    </source>
</evidence>
<dbReference type="EMBL" id="PEXI01000090">
    <property type="protein sequence ID" value="PIU24102.1"/>
    <property type="molecule type" value="Genomic_DNA"/>
</dbReference>
<dbReference type="EC" id="2.1.1.77" evidence="3"/>
<evidence type="ECO:0000256" key="4">
    <source>
        <dbReference type="ARBA" id="ARBA00013346"/>
    </source>
</evidence>
<reference evidence="13" key="1">
    <citation type="submission" date="2017-09" db="EMBL/GenBank/DDBJ databases">
        <title>Depth-based differentiation of microbial function through sediment-hosted aquifers and enrichment of novel symbionts in the deep terrestrial subsurface.</title>
        <authorList>
            <person name="Probst A.J."/>
            <person name="Ladd B."/>
            <person name="Jarett J.K."/>
            <person name="Geller-Mcgrath D.E."/>
            <person name="Sieber C.M.K."/>
            <person name="Emerson J.B."/>
            <person name="Anantharaman K."/>
            <person name="Thomas B.C."/>
            <person name="Malmstrom R."/>
            <person name="Stieglmeier M."/>
            <person name="Klingl A."/>
            <person name="Woyke T."/>
            <person name="Ryan C.M."/>
            <person name="Banfield J.F."/>
        </authorList>
    </citation>
    <scope>NUCLEOTIDE SEQUENCE [LARGE SCALE GENOMIC DNA]</scope>
</reference>
<keyword evidence="6 12" id="KW-0489">Methyltransferase</keyword>
<dbReference type="GO" id="GO:0032259">
    <property type="term" value="P:methylation"/>
    <property type="evidence" value="ECO:0007669"/>
    <property type="project" value="UniProtKB-KW"/>
</dbReference>
<evidence type="ECO:0000256" key="2">
    <source>
        <dbReference type="ARBA" id="ARBA00005369"/>
    </source>
</evidence>
<dbReference type="CDD" id="cd02440">
    <property type="entry name" value="AdoMet_MTases"/>
    <property type="match status" value="1"/>
</dbReference>
<dbReference type="GO" id="GO:0005737">
    <property type="term" value="C:cytoplasm"/>
    <property type="evidence" value="ECO:0007669"/>
    <property type="project" value="UniProtKB-SubCell"/>
</dbReference>